<comment type="caution">
    <text evidence="2">The sequence shown here is derived from an EMBL/GenBank/DDBJ whole genome shotgun (WGS) entry which is preliminary data.</text>
</comment>
<keyword evidence="3" id="KW-1185">Reference proteome</keyword>
<feature type="compositionally biased region" description="Pro residues" evidence="1">
    <location>
        <begin position="374"/>
        <end position="384"/>
    </location>
</feature>
<evidence type="ECO:0000313" key="2">
    <source>
        <dbReference type="EMBL" id="MDP9799757.1"/>
    </source>
</evidence>
<accession>A0ABT9N7T0</accession>
<evidence type="ECO:0000313" key="3">
    <source>
        <dbReference type="Proteomes" id="UP001240984"/>
    </source>
</evidence>
<evidence type="ECO:0008006" key="4">
    <source>
        <dbReference type="Google" id="ProtNLM"/>
    </source>
</evidence>
<reference evidence="2 3" key="1">
    <citation type="submission" date="2023-07" db="EMBL/GenBank/DDBJ databases">
        <title>Sequencing the genomes of 1000 actinobacteria strains.</title>
        <authorList>
            <person name="Klenk H.-P."/>
        </authorList>
    </citation>
    <scope>NUCLEOTIDE SEQUENCE [LARGE SCALE GENOMIC DNA]</scope>
    <source>
        <strain evidence="2 3">DSM 44710</strain>
    </source>
</reference>
<protein>
    <recommendedName>
        <fullName evidence="4">Cellulose biosynthesis protein BcsQ</fullName>
    </recommendedName>
</protein>
<sequence>MAIIAFVSPKGSPGVTTTALACTLSWHSRVVLAECDPAGGSLMAGYLGGALEGPRGIGELAVSELRDGRLEQDFWGQLVDLDAPKRQRLLLPGLANPAQAGSLTPLWGRFADFFTRLEHENPGFDVLADCGRLHVANPPWPILRAASAVLVVTSARLPDLSNAAATLEAIGRDLRDNGVPPGTVRLVVVGGGHGKGEISRALGVPVAAHLPIDRQTAQVLSYGGTVRGRRPLMRAAAALEMPVRSMVDRRRARSTWNTTAVPMPPMPQPAPPATHQAAPASHQAAPASHQAAPASHQAAPASHQIPTAPQQQVHAAAQQVPPVSRNGQPTPQQGSPAAQQGPPAAQQASSAAQQVSSAGQSASSASHQATPDLRPGPPTSPAAPPASSGARQETPVPQQPAPASQWAPHVPQQQSRPASPPAPPTRNGTPNGSHPAPDGPITEELPRAV</sequence>
<dbReference type="Gene3D" id="3.40.50.300">
    <property type="entry name" value="P-loop containing nucleotide triphosphate hydrolases"/>
    <property type="match status" value="1"/>
</dbReference>
<feature type="compositionally biased region" description="Low complexity" evidence="1">
    <location>
        <begin position="401"/>
        <end position="417"/>
    </location>
</feature>
<dbReference type="Proteomes" id="UP001240984">
    <property type="component" value="Unassembled WGS sequence"/>
</dbReference>
<dbReference type="EMBL" id="JAUSRA010000001">
    <property type="protein sequence ID" value="MDP9799757.1"/>
    <property type="molecule type" value="Genomic_DNA"/>
</dbReference>
<dbReference type="SUPFAM" id="SSF52540">
    <property type="entry name" value="P-loop containing nucleoside triphosphate hydrolases"/>
    <property type="match status" value="1"/>
</dbReference>
<feature type="compositionally biased region" description="Pro residues" evidence="1">
    <location>
        <begin position="262"/>
        <end position="272"/>
    </location>
</feature>
<name>A0ABT9N7T0_9ACTN</name>
<feature type="compositionally biased region" description="Low complexity" evidence="1">
    <location>
        <begin position="273"/>
        <end position="369"/>
    </location>
</feature>
<organism evidence="2 3">
    <name type="scientific">Catenuloplanes nepalensis</name>
    <dbReference type="NCBI Taxonomy" id="587533"/>
    <lineage>
        <taxon>Bacteria</taxon>
        <taxon>Bacillati</taxon>
        <taxon>Actinomycetota</taxon>
        <taxon>Actinomycetes</taxon>
        <taxon>Micromonosporales</taxon>
        <taxon>Micromonosporaceae</taxon>
        <taxon>Catenuloplanes</taxon>
    </lineage>
</organism>
<feature type="region of interest" description="Disordered" evidence="1">
    <location>
        <begin position="258"/>
        <end position="449"/>
    </location>
</feature>
<dbReference type="InterPro" id="IPR027417">
    <property type="entry name" value="P-loop_NTPase"/>
</dbReference>
<gene>
    <name evidence="2" type="ORF">J2S43_008269</name>
</gene>
<proteinExistence type="predicted"/>
<evidence type="ECO:0000256" key="1">
    <source>
        <dbReference type="SAM" id="MobiDB-lite"/>
    </source>
</evidence>